<dbReference type="AlphaFoldDB" id="A0A8T9APE4"/>
<name>A0A8T9APE4_9HYPH</name>
<evidence type="ECO:0000313" key="3">
    <source>
        <dbReference type="Proteomes" id="UP000235507"/>
    </source>
</evidence>
<feature type="domain" description="Putative Flp pilus-assembly TadG-like N-terminal" evidence="1">
    <location>
        <begin position="14"/>
        <end position="56"/>
    </location>
</feature>
<dbReference type="InterPro" id="IPR028087">
    <property type="entry name" value="Tad_N"/>
</dbReference>
<organism evidence="2 3">
    <name type="scientific">Mesorhizobium intechi</name>
    <dbReference type="NCBI Taxonomy" id="537601"/>
    <lineage>
        <taxon>Bacteria</taxon>
        <taxon>Pseudomonadati</taxon>
        <taxon>Pseudomonadota</taxon>
        <taxon>Alphaproteobacteria</taxon>
        <taxon>Hyphomicrobiales</taxon>
        <taxon>Phyllobacteriaceae</taxon>
        <taxon>Mesorhizobium</taxon>
    </lineage>
</organism>
<comment type="caution">
    <text evidence="2">The sequence shown here is derived from an EMBL/GenBank/DDBJ whole genome shotgun (WGS) entry which is preliminary data.</text>
</comment>
<reference evidence="2" key="1">
    <citation type="submission" date="2019-07" db="EMBL/GenBank/DDBJ databases">
        <title>Mesorhizobum intechiensis sp. nov. isolated from nodules of Lotus tenuis growing in lowlands of the Flooding Pampa, Argentina.</title>
        <authorList>
            <person name="Estrella M.J."/>
            <person name="Torres Tejerizo G.A."/>
            <person name="Cumpa Velazquez L.M."/>
            <person name="Fontana F."/>
            <person name="Hansen L."/>
            <person name="Pistorio M."/>
            <person name="Sannazzaro A.I."/>
        </authorList>
    </citation>
    <scope>NUCLEOTIDE SEQUENCE</scope>
    <source>
        <strain evidence="2">BD68</strain>
    </source>
</reference>
<keyword evidence="3" id="KW-1185">Reference proteome</keyword>
<evidence type="ECO:0000259" key="1">
    <source>
        <dbReference type="Pfam" id="PF13400"/>
    </source>
</evidence>
<dbReference type="OrthoDB" id="8076371at2"/>
<gene>
    <name evidence="2" type="ORF">C1D09_021590</name>
</gene>
<dbReference type="RefSeq" id="WP_143976227.1">
    <property type="nucleotide sequence ID" value="NZ_PNOT02000243.1"/>
</dbReference>
<sequence length="375" mass="39439">MLKVAGGFARSRSGSMMPLFFLMLVPLISAIGFSVDYTSAIQTRSNQQQALDAALLSITTMDTTSTLAQRQTALQDAFIANGGQGTATLNSFVAGTPTTAATGQASASFSMPTIFMKIARIDSVPVAVASAVSKPPALVNASFKIDKVSGYWNKTMTLYGTSFGATTPQKLMTASYVYSPYTYSYKVGGRSYSVTEAKGYGTTTTSLVNGSTSTVVQMQTCSTIGSMSAFTSPPSGAIVSGQYDGNSGKTIYFQTTCATTNVPATGSGAAVDVSQMGQLFLQMDVTTGNKATFKTNDTNTSDYLYLGTTPTPLTEVAAGQLIDIFSVVPCSQTSYQAWEDGGTTLPADYTNADFFYNVTGKCDFNKRPSDTALTQ</sequence>
<dbReference type="Pfam" id="PF13400">
    <property type="entry name" value="Tad"/>
    <property type="match status" value="1"/>
</dbReference>
<proteinExistence type="predicted"/>
<accession>A0A8T9APE4</accession>
<protein>
    <submittedName>
        <fullName evidence="2">Pilus assembly protein</fullName>
    </submittedName>
</protein>
<dbReference type="EMBL" id="PNOT02000243">
    <property type="protein sequence ID" value="TSE05925.1"/>
    <property type="molecule type" value="Genomic_DNA"/>
</dbReference>
<evidence type="ECO:0000313" key="2">
    <source>
        <dbReference type="EMBL" id="TSE05925.1"/>
    </source>
</evidence>
<dbReference type="Proteomes" id="UP000235507">
    <property type="component" value="Unassembled WGS sequence"/>
</dbReference>